<keyword evidence="4" id="KW-1185">Reference proteome</keyword>
<dbReference type="PANTHER" id="PTHR24094">
    <property type="entry name" value="SECRETED PROTEIN"/>
    <property type="match status" value="1"/>
</dbReference>
<feature type="domain" description="GmrSD restriction endonucleases C-terminal" evidence="2">
    <location>
        <begin position="103"/>
        <end position="200"/>
    </location>
</feature>
<dbReference type="VEuPathDB" id="FungiDB:ASPWEDRAFT_114485"/>
<dbReference type="RefSeq" id="XP_040686379.1">
    <property type="nucleotide sequence ID" value="XM_040828495.1"/>
</dbReference>
<dbReference type="STRING" id="1073089.A0A1L9RCR5"/>
<proteinExistence type="predicted"/>
<evidence type="ECO:0000259" key="2">
    <source>
        <dbReference type="Pfam" id="PF07510"/>
    </source>
</evidence>
<reference evidence="4" key="1">
    <citation type="journal article" date="2017" name="Genome Biol.">
        <title>Comparative genomics reveals high biological diversity and specific adaptations in the industrially and medically important fungal genus Aspergillus.</title>
        <authorList>
            <person name="de Vries R.P."/>
            <person name="Riley R."/>
            <person name="Wiebenga A."/>
            <person name="Aguilar-Osorio G."/>
            <person name="Amillis S."/>
            <person name="Uchima C.A."/>
            <person name="Anderluh G."/>
            <person name="Asadollahi M."/>
            <person name="Askin M."/>
            <person name="Barry K."/>
            <person name="Battaglia E."/>
            <person name="Bayram O."/>
            <person name="Benocci T."/>
            <person name="Braus-Stromeyer S.A."/>
            <person name="Caldana C."/>
            <person name="Canovas D."/>
            <person name="Cerqueira G.C."/>
            <person name="Chen F."/>
            <person name="Chen W."/>
            <person name="Choi C."/>
            <person name="Clum A."/>
            <person name="Dos Santos R.A."/>
            <person name="Damasio A.R."/>
            <person name="Diallinas G."/>
            <person name="Emri T."/>
            <person name="Fekete E."/>
            <person name="Flipphi M."/>
            <person name="Freyberg S."/>
            <person name="Gallo A."/>
            <person name="Gournas C."/>
            <person name="Habgood R."/>
            <person name="Hainaut M."/>
            <person name="Harispe M.L."/>
            <person name="Henrissat B."/>
            <person name="Hilden K.S."/>
            <person name="Hope R."/>
            <person name="Hossain A."/>
            <person name="Karabika E."/>
            <person name="Karaffa L."/>
            <person name="Karanyi Z."/>
            <person name="Krasevec N."/>
            <person name="Kuo A."/>
            <person name="Kusch H."/>
            <person name="LaButti K."/>
            <person name="Lagendijk E.L."/>
            <person name="Lapidus A."/>
            <person name="Levasseur A."/>
            <person name="Lindquist E."/>
            <person name="Lipzen A."/>
            <person name="Logrieco A.F."/>
            <person name="MacCabe A."/>
            <person name="Maekelae M.R."/>
            <person name="Malavazi I."/>
            <person name="Melin P."/>
            <person name="Meyer V."/>
            <person name="Mielnichuk N."/>
            <person name="Miskei M."/>
            <person name="Molnar A.P."/>
            <person name="Mule G."/>
            <person name="Ngan C.Y."/>
            <person name="Orejas M."/>
            <person name="Orosz E."/>
            <person name="Ouedraogo J.P."/>
            <person name="Overkamp K.M."/>
            <person name="Park H.-S."/>
            <person name="Perrone G."/>
            <person name="Piumi F."/>
            <person name="Punt P.J."/>
            <person name="Ram A.F."/>
            <person name="Ramon A."/>
            <person name="Rauscher S."/>
            <person name="Record E."/>
            <person name="Riano-Pachon D.M."/>
            <person name="Robert V."/>
            <person name="Roehrig J."/>
            <person name="Ruller R."/>
            <person name="Salamov A."/>
            <person name="Salih N.S."/>
            <person name="Samson R.A."/>
            <person name="Sandor E."/>
            <person name="Sanguinetti M."/>
            <person name="Schuetze T."/>
            <person name="Sepcic K."/>
            <person name="Shelest E."/>
            <person name="Sherlock G."/>
            <person name="Sophianopoulou V."/>
            <person name="Squina F.M."/>
            <person name="Sun H."/>
            <person name="Susca A."/>
            <person name="Todd R.B."/>
            <person name="Tsang A."/>
            <person name="Unkles S.E."/>
            <person name="van de Wiele N."/>
            <person name="van Rossen-Uffink D."/>
            <person name="Oliveira J.V."/>
            <person name="Vesth T.C."/>
            <person name="Visser J."/>
            <person name="Yu J.-H."/>
            <person name="Zhou M."/>
            <person name="Andersen M.R."/>
            <person name="Archer D.B."/>
            <person name="Baker S.E."/>
            <person name="Benoit I."/>
            <person name="Brakhage A.A."/>
            <person name="Braus G.H."/>
            <person name="Fischer R."/>
            <person name="Frisvad J.C."/>
            <person name="Goldman G.H."/>
            <person name="Houbraken J."/>
            <person name="Oakley B."/>
            <person name="Pocsi I."/>
            <person name="Scazzocchio C."/>
            <person name="Seiboth B."/>
            <person name="vanKuyk P.A."/>
            <person name="Wortman J."/>
            <person name="Dyer P.S."/>
            <person name="Grigoriev I.V."/>
        </authorList>
    </citation>
    <scope>NUCLEOTIDE SEQUENCE [LARGE SCALE GENOMIC DNA]</scope>
    <source>
        <strain evidence="4">DTO 134E9</strain>
    </source>
</reference>
<protein>
    <recommendedName>
        <fullName evidence="2">GmrSD restriction endonucleases C-terminal domain-containing protein</fullName>
    </recommendedName>
</protein>
<dbReference type="InterPro" id="IPR011089">
    <property type="entry name" value="GmrSD_C"/>
</dbReference>
<feature type="signal peptide" evidence="1">
    <location>
        <begin position="1"/>
        <end position="17"/>
    </location>
</feature>
<dbReference type="OrthoDB" id="3162605at2759"/>
<sequence>MVKFILSALLAVPLIAASPIAAPSPPDIPATSTAQSELAALKVAAQGSQDGYDRDAFPHWISQGHSCNTREVILKRDGTDVVTNSRCAATSGTWVSPYDGKSWTKSSDVDIDHVVPLSNAWKSGASKWTTDQRKAFANDLDHPQLLAVTDNVNESKGDRGPEEWKPPLDSYHCTYAKMWIKVKSVYELTITKDEKSALVDMLDTC</sequence>
<name>A0A1L9RCR5_ASPWE</name>
<organism evidence="3 4">
    <name type="scientific">Aspergillus wentii DTO 134E9</name>
    <dbReference type="NCBI Taxonomy" id="1073089"/>
    <lineage>
        <taxon>Eukaryota</taxon>
        <taxon>Fungi</taxon>
        <taxon>Dikarya</taxon>
        <taxon>Ascomycota</taxon>
        <taxon>Pezizomycotina</taxon>
        <taxon>Eurotiomycetes</taxon>
        <taxon>Eurotiomycetidae</taxon>
        <taxon>Eurotiales</taxon>
        <taxon>Aspergillaceae</taxon>
        <taxon>Aspergillus</taxon>
        <taxon>Aspergillus subgen. Cremei</taxon>
    </lineage>
</organism>
<evidence type="ECO:0000313" key="4">
    <source>
        <dbReference type="Proteomes" id="UP000184383"/>
    </source>
</evidence>
<dbReference type="EMBL" id="KV878214">
    <property type="protein sequence ID" value="OJJ32702.1"/>
    <property type="molecule type" value="Genomic_DNA"/>
</dbReference>
<evidence type="ECO:0000256" key="1">
    <source>
        <dbReference type="SAM" id="SignalP"/>
    </source>
</evidence>
<evidence type="ECO:0000313" key="3">
    <source>
        <dbReference type="EMBL" id="OJJ32702.1"/>
    </source>
</evidence>
<accession>A0A1L9RCR5</accession>
<dbReference type="Pfam" id="PF07510">
    <property type="entry name" value="GmrSD_C"/>
    <property type="match status" value="1"/>
</dbReference>
<dbReference type="PANTHER" id="PTHR24094:SF15">
    <property type="entry name" value="AMP-DEPENDENT SYNTHETASE_LIGASE DOMAIN-CONTAINING PROTEIN-RELATED"/>
    <property type="match status" value="1"/>
</dbReference>
<keyword evidence="1" id="KW-0732">Signal</keyword>
<dbReference type="Proteomes" id="UP000184383">
    <property type="component" value="Unassembled WGS sequence"/>
</dbReference>
<dbReference type="GeneID" id="63744343"/>
<dbReference type="AlphaFoldDB" id="A0A1L9RCR5"/>
<feature type="chain" id="PRO_5012860654" description="GmrSD restriction endonucleases C-terminal domain-containing protein" evidence="1">
    <location>
        <begin position="18"/>
        <end position="205"/>
    </location>
</feature>
<gene>
    <name evidence="3" type="ORF">ASPWEDRAFT_114485</name>
</gene>